<evidence type="ECO:0000313" key="1">
    <source>
        <dbReference type="EMBL" id="SET07807.1"/>
    </source>
</evidence>
<dbReference type="AlphaFoldDB" id="A0A1I0BMG9"/>
<organism evidence="1 2">
    <name type="scientific">Thalassotalea agarivorans</name>
    <name type="common">Thalassomonas agarivorans</name>
    <dbReference type="NCBI Taxonomy" id="349064"/>
    <lineage>
        <taxon>Bacteria</taxon>
        <taxon>Pseudomonadati</taxon>
        <taxon>Pseudomonadota</taxon>
        <taxon>Gammaproteobacteria</taxon>
        <taxon>Alteromonadales</taxon>
        <taxon>Colwelliaceae</taxon>
        <taxon>Thalassotalea</taxon>
    </lineage>
</organism>
<reference evidence="1 2" key="1">
    <citation type="submission" date="2016-10" db="EMBL/GenBank/DDBJ databases">
        <authorList>
            <person name="de Groot N.N."/>
        </authorList>
    </citation>
    <scope>NUCLEOTIDE SEQUENCE [LARGE SCALE GENOMIC DNA]</scope>
    <source>
        <strain evidence="1 2">DSM 19706</strain>
    </source>
</reference>
<dbReference type="RefSeq" id="WP_093328173.1">
    <property type="nucleotide sequence ID" value="NZ_AP027363.1"/>
</dbReference>
<dbReference type="STRING" id="349064.SAMN05660429_00990"/>
<evidence type="ECO:0000313" key="2">
    <source>
        <dbReference type="Proteomes" id="UP000199308"/>
    </source>
</evidence>
<gene>
    <name evidence="1" type="ORF">SAMN05660429_00990</name>
</gene>
<name>A0A1I0BMG9_THASX</name>
<protein>
    <submittedName>
        <fullName evidence="1">Uncharacterized protein</fullName>
    </submittedName>
</protein>
<accession>A0A1I0BMG9</accession>
<sequence length="111" mass="11994">MFGKKAAIKQYRKHLQNALLQRYGGGAPYSVAQVDRTIEDLKLNRRYAHYAYVMYCDNQLLQGKEFSEKQINDMQDTITTVASGGILTAIGLSLVSGDGDGGGFDAGGGGE</sequence>
<dbReference type="Pfam" id="PF20196">
    <property type="entry name" value="DUF6559"/>
    <property type="match status" value="1"/>
</dbReference>
<keyword evidence="2" id="KW-1185">Reference proteome</keyword>
<dbReference type="InterPro" id="IPR046689">
    <property type="entry name" value="DUF6559"/>
</dbReference>
<dbReference type="OrthoDB" id="6316310at2"/>
<proteinExistence type="predicted"/>
<dbReference type="Proteomes" id="UP000199308">
    <property type="component" value="Unassembled WGS sequence"/>
</dbReference>
<dbReference type="EMBL" id="FOHK01000004">
    <property type="protein sequence ID" value="SET07807.1"/>
    <property type="molecule type" value="Genomic_DNA"/>
</dbReference>